<dbReference type="Proteomes" id="UP001497644">
    <property type="component" value="Chromosome 8"/>
</dbReference>
<name>A0AAV2P8N1_9HYME</name>
<proteinExistence type="predicted"/>
<gene>
    <name evidence="1" type="ORF">LPLAT_LOCUS13405</name>
</gene>
<dbReference type="EMBL" id="OZ034831">
    <property type="protein sequence ID" value="CAL1688321.1"/>
    <property type="molecule type" value="Genomic_DNA"/>
</dbReference>
<accession>A0AAV2P8N1</accession>
<sequence>MSRLPDSKTLRFTRNVGHSMGPSSLLHPLFHRDNTILNQYVTLSPEILYSFVVFLRLIYSSNGLRNEAPTSLRLRPIVPPTDDVMCVMMGACALSIAIDGAKLPSTALAPLRRVAEALVARHVFY</sequence>
<reference evidence="1" key="1">
    <citation type="submission" date="2024-04" db="EMBL/GenBank/DDBJ databases">
        <authorList>
            <consortium name="Molecular Ecology Group"/>
        </authorList>
    </citation>
    <scope>NUCLEOTIDE SEQUENCE</scope>
</reference>
<evidence type="ECO:0000313" key="1">
    <source>
        <dbReference type="EMBL" id="CAL1688321.1"/>
    </source>
</evidence>
<keyword evidence="2" id="KW-1185">Reference proteome</keyword>
<evidence type="ECO:0000313" key="2">
    <source>
        <dbReference type="Proteomes" id="UP001497644"/>
    </source>
</evidence>
<organism evidence="1 2">
    <name type="scientific">Lasius platythorax</name>
    <dbReference type="NCBI Taxonomy" id="488582"/>
    <lineage>
        <taxon>Eukaryota</taxon>
        <taxon>Metazoa</taxon>
        <taxon>Ecdysozoa</taxon>
        <taxon>Arthropoda</taxon>
        <taxon>Hexapoda</taxon>
        <taxon>Insecta</taxon>
        <taxon>Pterygota</taxon>
        <taxon>Neoptera</taxon>
        <taxon>Endopterygota</taxon>
        <taxon>Hymenoptera</taxon>
        <taxon>Apocrita</taxon>
        <taxon>Aculeata</taxon>
        <taxon>Formicoidea</taxon>
        <taxon>Formicidae</taxon>
        <taxon>Formicinae</taxon>
        <taxon>Lasius</taxon>
        <taxon>Lasius</taxon>
    </lineage>
</organism>
<protein>
    <submittedName>
        <fullName evidence="1">Uncharacterized protein</fullName>
    </submittedName>
</protein>
<dbReference type="AlphaFoldDB" id="A0AAV2P8N1"/>